<proteinExistence type="predicted"/>
<organism evidence="1 2">
    <name type="scientific">Tanacetum coccineum</name>
    <dbReference type="NCBI Taxonomy" id="301880"/>
    <lineage>
        <taxon>Eukaryota</taxon>
        <taxon>Viridiplantae</taxon>
        <taxon>Streptophyta</taxon>
        <taxon>Embryophyta</taxon>
        <taxon>Tracheophyta</taxon>
        <taxon>Spermatophyta</taxon>
        <taxon>Magnoliopsida</taxon>
        <taxon>eudicotyledons</taxon>
        <taxon>Gunneridae</taxon>
        <taxon>Pentapetalae</taxon>
        <taxon>asterids</taxon>
        <taxon>campanulids</taxon>
        <taxon>Asterales</taxon>
        <taxon>Asteraceae</taxon>
        <taxon>Asteroideae</taxon>
        <taxon>Anthemideae</taxon>
        <taxon>Anthemidinae</taxon>
        <taxon>Tanacetum</taxon>
    </lineage>
</organism>
<comment type="caution">
    <text evidence="1">The sequence shown here is derived from an EMBL/GenBank/DDBJ whole genome shotgun (WGS) entry which is preliminary data.</text>
</comment>
<evidence type="ECO:0000313" key="1">
    <source>
        <dbReference type="EMBL" id="GJS79647.1"/>
    </source>
</evidence>
<sequence length="230" mass="25212">MGVSHDLRGDSWGCVPRSLFWREDLDGDGERGFDCLTFALVSSKAHREGCRASHGGFPYCAKDSIAVQHYGFSAKGLNEFLSSYPIPLEYDVILPISTQTIFDAPPEMTFRNFIYTEDDDDLAFLPKELSLGFGTGSPSTSVNTKLPKDVEEPEVQPAEITTRFRGVPPVKRKLAFGSSSSYALCAKTSDSKDDAPILSIYDDDEGLPDCFELKNANDCHLKIAAITPPA</sequence>
<dbReference type="EMBL" id="BQNB010010612">
    <property type="protein sequence ID" value="GJS79647.1"/>
    <property type="molecule type" value="Genomic_DNA"/>
</dbReference>
<dbReference type="Proteomes" id="UP001151760">
    <property type="component" value="Unassembled WGS sequence"/>
</dbReference>
<gene>
    <name evidence="1" type="ORF">Tco_0729528</name>
</gene>
<reference evidence="1" key="2">
    <citation type="submission" date="2022-01" db="EMBL/GenBank/DDBJ databases">
        <authorList>
            <person name="Yamashiro T."/>
            <person name="Shiraishi A."/>
            <person name="Satake H."/>
            <person name="Nakayama K."/>
        </authorList>
    </citation>
    <scope>NUCLEOTIDE SEQUENCE</scope>
</reference>
<reference evidence="1" key="1">
    <citation type="journal article" date="2022" name="Int. J. Mol. Sci.">
        <title>Draft Genome of Tanacetum Coccineum: Genomic Comparison of Closely Related Tanacetum-Family Plants.</title>
        <authorList>
            <person name="Yamashiro T."/>
            <person name="Shiraishi A."/>
            <person name="Nakayama K."/>
            <person name="Satake H."/>
        </authorList>
    </citation>
    <scope>NUCLEOTIDE SEQUENCE</scope>
</reference>
<name>A0ABQ4YRW8_9ASTR</name>
<protein>
    <submittedName>
        <fullName evidence="1">Uncharacterized protein</fullName>
    </submittedName>
</protein>
<evidence type="ECO:0000313" key="2">
    <source>
        <dbReference type="Proteomes" id="UP001151760"/>
    </source>
</evidence>
<accession>A0ABQ4YRW8</accession>
<keyword evidence="2" id="KW-1185">Reference proteome</keyword>